<dbReference type="InterPro" id="IPR020081">
    <property type="entry name" value="SsrA-bd_prot_CS"/>
</dbReference>
<dbReference type="EMBL" id="JABMKT010000002">
    <property type="protein sequence ID" value="NYV27338.1"/>
    <property type="molecule type" value="Genomic_DNA"/>
</dbReference>
<dbReference type="SUPFAM" id="SSF74982">
    <property type="entry name" value="Small protein B (SmpB)"/>
    <property type="match status" value="1"/>
</dbReference>
<sequence>MKILANNKKAYFDYFIEDEYDAGIELKGTEVKSIKLGKVSIKESFVRIIKNEVWIMGMFVSQYTFGNIYNVNETRVRKLLLNKREIKKLAEKVKLQGYTIVPLTVYNNNGLVKVKIATARGKKNYDKRESIKERDISRDIKKNF</sequence>
<name>A0A7Z0TBG5_9FUSO</name>
<dbReference type="GO" id="GO:0070929">
    <property type="term" value="P:trans-translation"/>
    <property type="evidence" value="ECO:0007669"/>
    <property type="project" value="UniProtKB-UniRule"/>
</dbReference>
<dbReference type="GO" id="GO:0003723">
    <property type="term" value="F:RNA binding"/>
    <property type="evidence" value="ECO:0007669"/>
    <property type="project" value="UniProtKB-UniRule"/>
</dbReference>
<dbReference type="Proteomes" id="UP000526184">
    <property type="component" value="Unassembled WGS sequence"/>
</dbReference>
<evidence type="ECO:0000256" key="3">
    <source>
        <dbReference type="HAMAP-Rule" id="MF_00023"/>
    </source>
</evidence>
<gene>
    <name evidence="3 4" type="primary">smpB</name>
    <name evidence="4" type="ORF">HP397_00660</name>
</gene>
<protein>
    <recommendedName>
        <fullName evidence="3">SsrA-binding protein</fullName>
    </recommendedName>
    <alternativeName>
        <fullName evidence="3">Small protein B</fullName>
    </alternativeName>
</protein>
<evidence type="ECO:0000256" key="1">
    <source>
        <dbReference type="ARBA" id="ARBA00022490"/>
    </source>
</evidence>
<dbReference type="AlphaFoldDB" id="A0A7Z0TBG5"/>
<dbReference type="InterPro" id="IPR000037">
    <property type="entry name" value="SsrA-bd_prot"/>
</dbReference>
<dbReference type="HAMAP" id="MF_00023">
    <property type="entry name" value="SmpB"/>
    <property type="match status" value="1"/>
</dbReference>
<evidence type="ECO:0000313" key="4">
    <source>
        <dbReference type="EMBL" id="NYV27338.1"/>
    </source>
</evidence>
<dbReference type="NCBIfam" id="TIGR00086">
    <property type="entry name" value="smpB"/>
    <property type="match status" value="1"/>
</dbReference>
<keyword evidence="1 3" id="KW-0963">Cytoplasm</keyword>
<dbReference type="Gene3D" id="2.40.280.10">
    <property type="match status" value="1"/>
</dbReference>
<dbReference type="NCBIfam" id="NF003843">
    <property type="entry name" value="PRK05422.1"/>
    <property type="match status" value="1"/>
</dbReference>
<dbReference type="PROSITE" id="PS01317">
    <property type="entry name" value="SSRP"/>
    <property type="match status" value="1"/>
</dbReference>
<dbReference type="RefSeq" id="WP_067322359.1">
    <property type="nucleotide sequence ID" value="NZ_CBCRWS010000047.1"/>
</dbReference>
<proteinExistence type="inferred from homology"/>
<dbReference type="GO" id="GO:0070930">
    <property type="term" value="P:trans-translation-dependent protein tagging"/>
    <property type="evidence" value="ECO:0007669"/>
    <property type="project" value="TreeGrafter"/>
</dbReference>
<comment type="caution">
    <text evidence="4">The sequence shown here is derived from an EMBL/GenBank/DDBJ whole genome shotgun (WGS) entry which is preliminary data.</text>
</comment>
<evidence type="ECO:0000256" key="2">
    <source>
        <dbReference type="ARBA" id="ARBA00022884"/>
    </source>
</evidence>
<dbReference type="CDD" id="cd09294">
    <property type="entry name" value="SmpB"/>
    <property type="match status" value="1"/>
</dbReference>
<keyword evidence="2 3" id="KW-0694">RNA-binding</keyword>
<organism evidence="4 5">
    <name type="scientific">Streptobacillus felis</name>
    <dbReference type="NCBI Taxonomy" id="1384509"/>
    <lineage>
        <taxon>Bacteria</taxon>
        <taxon>Fusobacteriati</taxon>
        <taxon>Fusobacteriota</taxon>
        <taxon>Fusobacteriia</taxon>
        <taxon>Fusobacteriales</taxon>
        <taxon>Leptotrichiaceae</taxon>
        <taxon>Streptobacillus</taxon>
    </lineage>
</organism>
<dbReference type="PANTHER" id="PTHR30308:SF2">
    <property type="entry name" value="SSRA-BINDING PROTEIN"/>
    <property type="match status" value="1"/>
</dbReference>
<dbReference type="GO" id="GO:0005829">
    <property type="term" value="C:cytosol"/>
    <property type="evidence" value="ECO:0007669"/>
    <property type="project" value="TreeGrafter"/>
</dbReference>
<dbReference type="Pfam" id="PF01668">
    <property type="entry name" value="SmpB"/>
    <property type="match status" value="1"/>
</dbReference>
<dbReference type="PANTHER" id="PTHR30308">
    <property type="entry name" value="TMRNA-BINDING COMPONENT OF TRANS-TRANSLATION TAGGING COMPLEX"/>
    <property type="match status" value="1"/>
</dbReference>
<reference evidence="4 5" key="1">
    <citation type="submission" date="2020-05" db="EMBL/GenBank/DDBJ databases">
        <title>Streptobacillus felis strain LHL191014123.</title>
        <authorList>
            <person name="Fawzy A."/>
            <person name="Rau J."/>
            <person name="Risse K."/>
            <person name="Schauerte N."/>
            <person name="Geiger C."/>
            <person name="Blom J."/>
            <person name="Imirzalioglu C."/>
            <person name="Falgenhauer J."/>
            <person name="Bach A."/>
            <person name="Herden C."/>
            <person name="Eisenberg T."/>
        </authorList>
    </citation>
    <scope>NUCLEOTIDE SEQUENCE [LARGE SCALE GENOMIC DNA]</scope>
    <source>
        <strain evidence="4 5">LHL191014123</strain>
    </source>
</reference>
<comment type="subcellular location">
    <subcellularLocation>
        <location evidence="3">Cytoplasm</location>
    </subcellularLocation>
    <text evidence="3">The tmRNA-SmpB complex associates with stalled 70S ribosomes.</text>
</comment>
<dbReference type="OrthoDB" id="9805462at2"/>
<evidence type="ECO:0000313" key="5">
    <source>
        <dbReference type="Proteomes" id="UP000526184"/>
    </source>
</evidence>
<comment type="function">
    <text evidence="3">Required for rescue of stalled ribosomes mediated by trans-translation. Binds to transfer-messenger RNA (tmRNA), required for stable association of tmRNA with ribosomes. tmRNA and SmpB together mimic tRNA shape, replacing the anticodon stem-loop with SmpB. tmRNA is encoded by the ssrA gene; the 2 termini fold to resemble tRNA(Ala) and it encodes a 'tag peptide', a short internal open reading frame. During trans-translation Ala-aminoacylated tmRNA acts like a tRNA, entering the A-site of stalled ribosomes, displacing the stalled mRNA. The ribosome then switches to translate the ORF on the tmRNA; the nascent peptide is terminated with the 'tag peptide' encoded by the tmRNA and targeted for degradation. The ribosome is freed to recommence translation, which seems to be the essential function of trans-translation.</text>
</comment>
<accession>A0A7Z0TBG5</accession>
<keyword evidence="5" id="KW-1185">Reference proteome</keyword>
<comment type="similarity">
    <text evidence="3">Belongs to the SmpB family.</text>
</comment>
<dbReference type="InterPro" id="IPR023620">
    <property type="entry name" value="SmpB"/>
</dbReference>